<dbReference type="SUPFAM" id="SSF49503">
    <property type="entry name" value="Cupredoxins"/>
    <property type="match status" value="3"/>
</dbReference>
<dbReference type="InterPro" id="IPR002355">
    <property type="entry name" value="Cu_oxidase_Cu_BS"/>
</dbReference>
<evidence type="ECO:0000313" key="11">
    <source>
        <dbReference type="EMBL" id="KAK5541033.1"/>
    </source>
</evidence>
<dbReference type="InterPro" id="IPR008972">
    <property type="entry name" value="Cupredoxin"/>
</dbReference>
<evidence type="ECO:0000313" key="12">
    <source>
        <dbReference type="Proteomes" id="UP001345827"/>
    </source>
</evidence>
<evidence type="ECO:0008006" key="13">
    <source>
        <dbReference type="Google" id="ProtNLM"/>
    </source>
</evidence>
<dbReference type="InterPro" id="IPR045087">
    <property type="entry name" value="Cu-oxidase_fam"/>
</dbReference>
<gene>
    <name evidence="11" type="ORF">LTR25_002810</name>
</gene>
<feature type="domain" description="Plastocyanin-like" evidence="9">
    <location>
        <begin position="498"/>
        <end position="620"/>
    </location>
</feature>
<name>A0AAV9QG02_9PEZI</name>
<dbReference type="Pfam" id="PF00394">
    <property type="entry name" value="Cu-oxidase"/>
    <property type="match status" value="1"/>
</dbReference>
<protein>
    <recommendedName>
        <fullName evidence="13">Laccase</fullName>
    </recommendedName>
</protein>
<dbReference type="CDD" id="cd13850">
    <property type="entry name" value="CuRO_1_Abr2_like"/>
    <property type="match status" value="1"/>
</dbReference>
<feature type="compositionally biased region" description="Low complexity" evidence="7">
    <location>
        <begin position="638"/>
        <end position="656"/>
    </location>
</feature>
<dbReference type="AlphaFoldDB" id="A0AAV9QG02"/>
<evidence type="ECO:0000256" key="6">
    <source>
        <dbReference type="ARBA" id="ARBA00023180"/>
    </source>
</evidence>
<reference evidence="11 12" key="1">
    <citation type="submission" date="2023-06" db="EMBL/GenBank/DDBJ databases">
        <title>Black Yeasts Isolated from many extreme environments.</title>
        <authorList>
            <person name="Coleine C."/>
            <person name="Stajich J.E."/>
            <person name="Selbmann L."/>
        </authorList>
    </citation>
    <scope>NUCLEOTIDE SEQUENCE [LARGE SCALE GENOMIC DNA]</scope>
    <source>
        <strain evidence="11 12">CCFEE 5887</strain>
    </source>
</reference>
<keyword evidence="5" id="KW-0186">Copper</keyword>
<keyword evidence="2" id="KW-0479">Metal-binding</keyword>
<dbReference type="InterPro" id="IPR001117">
    <property type="entry name" value="Cu-oxidase_2nd"/>
</dbReference>
<dbReference type="Pfam" id="PF07731">
    <property type="entry name" value="Cu-oxidase_2"/>
    <property type="match status" value="1"/>
</dbReference>
<dbReference type="Pfam" id="PF07732">
    <property type="entry name" value="Cu-oxidase_3"/>
    <property type="match status" value="1"/>
</dbReference>
<organism evidence="11 12">
    <name type="scientific">Vermiconidia calcicola</name>
    <dbReference type="NCBI Taxonomy" id="1690605"/>
    <lineage>
        <taxon>Eukaryota</taxon>
        <taxon>Fungi</taxon>
        <taxon>Dikarya</taxon>
        <taxon>Ascomycota</taxon>
        <taxon>Pezizomycotina</taxon>
        <taxon>Dothideomycetes</taxon>
        <taxon>Dothideomycetidae</taxon>
        <taxon>Mycosphaerellales</taxon>
        <taxon>Extremaceae</taxon>
        <taxon>Vermiconidia</taxon>
    </lineage>
</organism>
<evidence type="ECO:0000256" key="4">
    <source>
        <dbReference type="ARBA" id="ARBA00023002"/>
    </source>
</evidence>
<keyword evidence="12" id="KW-1185">Reference proteome</keyword>
<dbReference type="PROSITE" id="PS00080">
    <property type="entry name" value="MULTICOPPER_OXIDASE2"/>
    <property type="match status" value="1"/>
</dbReference>
<dbReference type="GO" id="GO:0005507">
    <property type="term" value="F:copper ion binding"/>
    <property type="evidence" value="ECO:0007669"/>
    <property type="project" value="InterPro"/>
</dbReference>
<dbReference type="PROSITE" id="PS00079">
    <property type="entry name" value="MULTICOPPER_OXIDASE1"/>
    <property type="match status" value="1"/>
</dbReference>
<dbReference type="InterPro" id="IPR011707">
    <property type="entry name" value="Cu-oxidase-like_N"/>
</dbReference>
<sequence length="720" mass="75199">MAGPSIYSQVNISLSFAYTQYIIMAVSRLSKALAALTFVSSISSAVASYTNSSSSICATSSKCVPFTIDVTWGETSSEIGAPRNAILTNGSLPGPPLKLKVGDCVDFTVINNLANDTGVHFHGIRQNGTPWADGVPGVSQYKIKPGTSYMYQWTAEEAGVYFYHAHYKGQMGDGLYGGIVIAPADDAELPFSQISSSSDDVAKMTAAALATELLFVSDWSQFTFDEFLEIEKAANVDDACTDSIILNGKGSTYCPSIDVLTANAAVQVPQILNGTSLTAKGCIPPTNKAIQGAQYTQNLANLPDNAYYTCTPYSGSNYTLSVDASDGWQSITLINPSAFAILEVTVDSHKLYVYENNGNFIVPQAVDNIIVAGGDRISFFIKLDQTPGDYQIRVANDGINQVISGFGILSYTGGSSALIGTAAINYGGQNLTTLVPFVPAKAAPFPASSVAAAADASFVLDIMKNPAQPLDSWSWTLSGVEAYNQTRDDETPPLLYQTPSSIPASDLILKTYSGQWVDLIIKVSGPVAEPHPIHKHANKFYVIGSGVGDFNFTSVADAQAAGYSFNLVNPPYVDGYTSTPAEGSGTWMVFRYEVNTPGAWLLHCHVQTHFSGGMAVAILDAVDAFPTIPSDVGEVCPGTGTSSFPGGSGSNSTGSSTGSGSGSSTGTSTGYGSQVSGSWNSTTGTSTGGVSIATYTGAASSVVPSAILGLMAVAFAVFSL</sequence>
<evidence type="ECO:0000256" key="1">
    <source>
        <dbReference type="ARBA" id="ARBA00010609"/>
    </source>
</evidence>
<evidence type="ECO:0000256" key="2">
    <source>
        <dbReference type="ARBA" id="ARBA00022723"/>
    </source>
</evidence>
<accession>A0AAV9QG02</accession>
<evidence type="ECO:0000259" key="10">
    <source>
        <dbReference type="Pfam" id="PF07732"/>
    </source>
</evidence>
<feature type="domain" description="Plastocyanin-like" evidence="8">
    <location>
        <begin position="305"/>
        <end position="412"/>
    </location>
</feature>
<comment type="caution">
    <text evidence="11">The sequence shown here is derived from an EMBL/GenBank/DDBJ whole genome shotgun (WGS) entry which is preliminary data.</text>
</comment>
<evidence type="ECO:0000256" key="7">
    <source>
        <dbReference type="SAM" id="MobiDB-lite"/>
    </source>
</evidence>
<feature type="compositionally biased region" description="Low complexity" evidence="7">
    <location>
        <begin position="664"/>
        <end position="676"/>
    </location>
</feature>
<dbReference type="InterPro" id="IPR011706">
    <property type="entry name" value="Cu-oxidase_C"/>
</dbReference>
<dbReference type="PANTHER" id="PTHR11709:SF488">
    <property type="entry name" value="LACCASE-RELATED"/>
    <property type="match status" value="1"/>
</dbReference>
<feature type="domain" description="Plastocyanin-like" evidence="10">
    <location>
        <begin position="70"/>
        <end position="184"/>
    </location>
</feature>
<dbReference type="GO" id="GO:0016491">
    <property type="term" value="F:oxidoreductase activity"/>
    <property type="evidence" value="ECO:0007669"/>
    <property type="project" value="UniProtKB-KW"/>
</dbReference>
<dbReference type="Gene3D" id="2.60.40.420">
    <property type="entry name" value="Cupredoxins - blue copper proteins"/>
    <property type="match status" value="3"/>
</dbReference>
<dbReference type="PANTHER" id="PTHR11709">
    <property type="entry name" value="MULTI-COPPER OXIDASE"/>
    <property type="match status" value="1"/>
</dbReference>
<dbReference type="Proteomes" id="UP001345827">
    <property type="component" value="Unassembled WGS sequence"/>
</dbReference>
<dbReference type="InterPro" id="IPR033138">
    <property type="entry name" value="Cu_oxidase_CS"/>
</dbReference>
<comment type="similarity">
    <text evidence="1">Belongs to the multicopper oxidase family.</text>
</comment>
<evidence type="ECO:0000259" key="9">
    <source>
        <dbReference type="Pfam" id="PF07731"/>
    </source>
</evidence>
<keyword evidence="4" id="KW-0560">Oxidoreductase</keyword>
<evidence type="ECO:0000256" key="5">
    <source>
        <dbReference type="ARBA" id="ARBA00023008"/>
    </source>
</evidence>
<dbReference type="CDD" id="cd13898">
    <property type="entry name" value="CuRO_3_Abr2_like"/>
    <property type="match status" value="1"/>
</dbReference>
<evidence type="ECO:0000256" key="3">
    <source>
        <dbReference type="ARBA" id="ARBA00022729"/>
    </source>
</evidence>
<keyword evidence="3" id="KW-0732">Signal</keyword>
<dbReference type="EMBL" id="JAXLQG010000004">
    <property type="protein sequence ID" value="KAK5541033.1"/>
    <property type="molecule type" value="Genomic_DNA"/>
</dbReference>
<proteinExistence type="inferred from homology"/>
<evidence type="ECO:0000259" key="8">
    <source>
        <dbReference type="Pfam" id="PF00394"/>
    </source>
</evidence>
<feature type="region of interest" description="Disordered" evidence="7">
    <location>
        <begin position="636"/>
        <end position="676"/>
    </location>
</feature>
<keyword evidence="6" id="KW-0325">Glycoprotein</keyword>